<feature type="region of interest" description="Disordered" evidence="1">
    <location>
        <begin position="37"/>
        <end position="84"/>
    </location>
</feature>
<comment type="caution">
    <text evidence="2">The sequence shown here is derived from an EMBL/GenBank/DDBJ whole genome shotgun (WGS) entry which is preliminary data.</text>
</comment>
<protein>
    <recommendedName>
        <fullName evidence="4">Glycosyl hydrolase family 98 putative carbohydrate-binding module domain-containing protein</fullName>
    </recommendedName>
</protein>
<dbReference type="RefSeq" id="WP_183322146.1">
    <property type="nucleotide sequence ID" value="NZ_JACHVQ010000003.1"/>
</dbReference>
<gene>
    <name evidence="2" type="ORF">FHU39_003728</name>
</gene>
<sequence>MPVVVVGSLALAGCGGGSNKAAPSAVTRTMVVTKTVQAPRATSATTPDSAPSTDADAGATVDPSDDEVGSGESSGPPVLQATGADRTLTLSDAFSADNWEEGSYTPAGKADPVQGIRTDVYCSASEPIELRFGQTTGTLHVAFAQDIQSDSSDQTLEFDLTVDGRTVKSKNVTFKQSGEMSTPLSGVASIEITAQPAGDNDCESTMALITKLWITAK</sequence>
<dbReference type="AlphaFoldDB" id="A0A839N908"/>
<proteinExistence type="predicted"/>
<evidence type="ECO:0000313" key="3">
    <source>
        <dbReference type="Proteomes" id="UP000559182"/>
    </source>
</evidence>
<dbReference type="EMBL" id="JACHVQ010000003">
    <property type="protein sequence ID" value="MBB2893697.1"/>
    <property type="molecule type" value="Genomic_DNA"/>
</dbReference>
<keyword evidence="3" id="KW-1185">Reference proteome</keyword>
<organism evidence="2 3">
    <name type="scientific">Flexivirga oryzae</name>
    <dbReference type="NCBI Taxonomy" id="1794944"/>
    <lineage>
        <taxon>Bacteria</taxon>
        <taxon>Bacillati</taxon>
        <taxon>Actinomycetota</taxon>
        <taxon>Actinomycetes</taxon>
        <taxon>Micrococcales</taxon>
        <taxon>Dermacoccaceae</taxon>
        <taxon>Flexivirga</taxon>
    </lineage>
</organism>
<evidence type="ECO:0000313" key="2">
    <source>
        <dbReference type="EMBL" id="MBB2893697.1"/>
    </source>
</evidence>
<accession>A0A839N908</accession>
<evidence type="ECO:0008006" key="4">
    <source>
        <dbReference type="Google" id="ProtNLM"/>
    </source>
</evidence>
<name>A0A839N908_9MICO</name>
<evidence type="ECO:0000256" key="1">
    <source>
        <dbReference type="SAM" id="MobiDB-lite"/>
    </source>
</evidence>
<feature type="compositionally biased region" description="Low complexity" evidence="1">
    <location>
        <begin position="38"/>
        <end position="62"/>
    </location>
</feature>
<reference evidence="2 3" key="1">
    <citation type="submission" date="2020-08" db="EMBL/GenBank/DDBJ databases">
        <title>Sequencing the genomes of 1000 actinobacteria strains.</title>
        <authorList>
            <person name="Klenk H.-P."/>
        </authorList>
    </citation>
    <scope>NUCLEOTIDE SEQUENCE [LARGE SCALE GENOMIC DNA]</scope>
    <source>
        <strain evidence="2 3">DSM 105369</strain>
    </source>
</reference>
<dbReference type="Proteomes" id="UP000559182">
    <property type="component" value="Unassembled WGS sequence"/>
</dbReference>